<dbReference type="InterPro" id="IPR000109">
    <property type="entry name" value="POT_fam"/>
</dbReference>
<evidence type="ECO:0008006" key="10">
    <source>
        <dbReference type="Google" id="ProtNLM"/>
    </source>
</evidence>
<evidence type="ECO:0000256" key="3">
    <source>
        <dbReference type="ARBA" id="ARBA00022692"/>
    </source>
</evidence>
<evidence type="ECO:0000313" key="9">
    <source>
        <dbReference type="Proteomes" id="UP000317650"/>
    </source>
</evidence>
<keyword evidence="9" id="KW-1185">Reference proteome</keyword>
<evidence type="ECO:0000256" key="6">
    <source>
        <dbReference type="SAM" id="MobiDB-lite"/>
    </source>
</evidence>
<keyword evidence="4 7" id="KW-1133">Transmembrane helix</keyword>
<keyword evidence="5 7" id="KW-0472">Membrane</keyword>
<comment type="subcellular location">
    <subcellularLocation>
        <location evidence="1">Membrane</location>
        <topology evidence="1">Multi-pass membrane protein</topology>
    </subcellularLocation>
</comment>
<protein>
    <recommendedName>
        <fullName evidence="10">Major facilitator superfamily (MFS) profile domain-containing protein</fullName>
    </recommendedName>
</protein>
<accession>A0A4S8KD35</accession>
<feature type="region of interest" description="Disordered" evidence="6">
    <location>
        <begin position="1"/>
        <end position="21"/>
    </location>
</feature>
<dbReference type="AlphaFoldDB" id="A0A4S8KD35"/>
<evidence type="ECO:0000256" key="7">
    <source>
        <dbReference type="SAM" id="Phobius"/>
    </source>
</evidence>
<proteinExistence type="inferred from homology"/>
<feature type="transmembrane region" description="Helical" evidence="7">
    <location>
        <begin position="217"/>
        <end position="236"/>
    </location>
</feature>
<evidence type="ECO:0000256" key="4">
    <source>
        <dbReference type="ARBA" id="ARBA00022989"/>
    </source>
</evidence>
<dbReference type="SUPFAM" id="SSF103473">
    <property type="entry name" value="MFS general substrate transporter"/>
    <property type="match status" value="1"/>
</dbReference>
<dbReference type="InterPro" id="IPR036259">
    <property type="entry name" value="MFS_trans_sf"/>
</dbReference>
<dbReference type="EMBL" id="PYDT01000001">
    <property type="protein sequence ID" value="THU73061.1"/>
    <property type="molecule type" value="Genomic_DNA"/>
</dbReference>
<evidence type="ECO:0000313" key="8">
    <source>
        <dbReference type="EMBL" id="THU73061.1"/>
    </source>
</evidence>
<feature type="transmembrane region" description="Helical" evidence="7">
    <location>
        <begin position="407"/>
        <end position="427"/>
    </location>
</feature>
<keyword evidence="3 7" id="KW-0812">Transmembrane</keyword>
<feature type="transmembrane region" description="Helical" evidence="7">
    <location>
        <begin position="573"/>
        <end position="596"/>
    </location>
</feature>
<comment type="similarity">
    <text evidence="2">Belongs to the major facilitator superfamily. Proton-dependent oligopeptide transporter (POT/PTR) (TC 2.A.17) family.</text>
</comment>
<dbReference type="Proteomes" id="UP000317650">
    <property type="component" value="Chromosome 4"/>
</dbReference>
<sequence>MENQPLLQKAATGDDLRSDRRRPRGWKAMPYIIGNEAFERVATYGLTANFMVYLVKIYHMKQMAAANLCYVFGGTTSLAPLLGAFVSDAFWGRFRTLAVASIATFLVPPPSHPFLSFSLSFYVTAFCSGQLHVQGTVVLTLTAAAPQLRPPPCSQAAEESGQCPGPSNSQLGVLFLSLALLVLGAGGVRPCSLPFGVDQFDRTTEQGRRGLDSFFNWYYSISTAGTVVAMTVVVYIQDSVSWAIGFGIPTGLMLLAIVFFFAGVKLYLFVPPEGSVFSGVAQVLVAAFRKRRLRLPSANDAVQQESLLYSNLAQESAEEMKLPLTLQFRFLNKAAIICEGERKEDGQPVDPWRLCSVHQIEQVKCAMRVIPIWASGIICFVALSQQWTFAALQSLKMDRHLGPSFEIPPGSLGIISLLAIILFIPVYDRALVPMARSLTGTESGITLLQRQGAGMVVSIISMVVAGLVEKKRRDSAVAHGGVNGSSPLSAMWLAPQLCLMGVAEAFNAVGQVEFYNRQFPEHMQTIAGSLFHCSLAGASYVSTFLVTFIRKSTAGPGQASWLDDNINVGRVDYFYYLIAVLGVGNLLYFVVCAHFYRYKGTGELKEASKDMDGIL</sequence>
<dbReference type="Gene3D" id="1.20.1250.20">
    <property type="entry name" value="MFS general substrate transporter like domains"/>
    <property type="match status" value="1"/>
</dbReference>
<dbReference type="GO" id="GO:0022857">
    <property type="term" value="F:transmembrane transporter activity"/>
    <property type="evidence" value="ECO:0007669"/>
    <property type="project" value="InterPro"/>
</dbReference>
<reference evidence="8 9" key="1">
    <citation type="journal article" date="2019" name="Nat. Plants">
        <title>Genome sequencing of Musa balbisiana reveals subgenome evolution and function divergence in polyploid bananas.</title>
        <authorList>
            <person name="Yao X."/>
        </authorList>
    </citation>
    <scope>NUCLEOTIDE SEQUENCE [LARGE SCALE GENOMIC DNA]</scope>
    <source>
        <strain evidence="9">cv. DH-PKW</strain>
        <tissue evidence="8">Leaves</tissue>
    </source>
</reference>
<organism evidence="8 9">
    <name type="scientific">Musa balbisiana</name>
    <name type="common">Banana</name>
    <dbReference type="NCBI Taxonomy" id="52838"/>
    <lineage>
        <taxon>Eukaryota</taxon>
        <taxon>Viridiplantae</taxon>
        <taxon>Streptophyta</taxon>
        <taxon>Embryophyta</taxon>
        <taxon>Tracheophyta</taxon>
        <taxon>Spermatophyta</taxon>
        <taxon>Magnoliopsida</taxon>
        <taxon>Liliopsida</taxon>
        <taxon>Zingiberales</taxon>
        <taxon>Musaceae</taxon>
        <taxon>Musa</taxon>
    </lineage>
</organism>
<feature type="transmembrane region" description="Helical" evidence="7">
    <location>
        <begin position="530"/>
        <end position="549"/>
    </location>
</feature>
<feature type="transmembrane region" description="Helical" evidence="7">
    <location>
        <begin position="369"/>
        <end position="387"/>
    </location>
</feature>
<dbReference type="GO" id="GO:0016020">
    <property type="term" value="C:membrane"/>
    <property type="evidence" value="ECO:0007669"/>
    <property type="project" value="UniProtKB-SubCell"/>
</dbReference>
<gene>
    <name evidence="8" type="ORF">C4D60_Mb04t18840</name>
</gene>
<dbReference type="CDD" id="cd17416">
    <property type="entry name" value="MFS_NPF1_2"/>
    <property type="match status" value="1"/>
</dbReference>
<feature type="transmembrane region" description="Helical" evidence="7">
    <location>
        <begin position="173"/>
        <end position="197"/>
    </location>
</feature>
<comment type="caution">
    <text evidence="8">The sequence shown here is derived from an EMBL/GenBank/DDBJ whole genome shotgun (WGS) entry which is preliminary data.</text>
</comment>
<name>A0A4S8KD35_MUSBA</name>
<feature type="transmembrane region" description="Helical" evidence="7">
    <location>
        <begin position="243"/>
        <end position="262"/>
    </location>
</feature>
<evidence type="ECO:0000256" key="5">
    <source>
        <dbReference type="ARBA" id="ARBA00023136"/>
    </source>
</evidence>
<evidence type="ECO:0000256" key="1">
    <source>
        <dbReference type="ARBA" id="ARBA00004141"/>
    </source>
</evidence>
<dbReference type="Pfam" id="PF00854">
    <property type="entry name" value="PTR2"/>
    <property type="match status" value="1"/>
</dbReference>
<evidence type="ECO:0000256" key="2">
    <source>
        <dbReference type="ARBA" id="ARBA00005982"/>
    </source>
</evidence>
<dbReference type="PANTHER" id="PTHR11654">
    <property type="entry name" value="OLIGOPEPTIDE TRANSPORTER-RELATED"/>
    <property type="match status" value="1"/>
</dbReference>